<dbReference type="Pfam" id="PF21239">
    <property type="entry name" value="RLMM_N"/>
    <property type="match status" value="1"/>
</dbReference>
<keyword evidence="11" id="KW-1185">Reference proteome</keyword>
<dbReference type="InterPro" id="IPR048646">
    <property type="entry name" value="RlmM_THUMP-like"/>
</dbReference>
<reference evidence="10 11" key="1">
    <citation type="journal article" date="2013" name="Int. J. Syst. Evol. Microbiol.">
        <title>Celerinatantimonas yamalensis sp. nov., a cold-adapted diazotrophic bacterium from a cold permafrost brine.</title>
        <authorList>
            <person name="Shcherbakova V."/>
            <person name="Chuvilskaya N."/>
            <person name="Rivkina E."/>
            <person name="Demidov N."/>
            <person name="Uchaeva V."/>
            <person name="Suetin S."/>
            <person name="Suzina N."/>
            <person name="Gilichinsky D."/>
        </authorList>
    </citation>
    <scope>NUCLEOTIDE SEQUENCE [LARGE SCALE GENOMIC DNA]</scope>
    <source>
        <strain evidence="10 11">C7</strain>
    </source>
</reference>
<comment type="similarity">
    <text evidence="6">Belongs to the class I-like SAM-binding methyltransferase superfamily. RNA methyltransferase RlmE family. RlmM subfamily.</text>
</comment>
<dbReference type="InterPro" id="IPR002877">
    <property type="entry name" value="RNA_MeTrfase_FtsJ_dom"/>
</dbReference>
<dbReference type="Pfam" id="PF18125">
    <property type="entry name" value="RlmM_FDX"/>
    <property type="match status" value="1"/>
</dbReference>
<evidence type="ECO:0000256" key="6">
    <source>
        <dbReference type="HAMAP-Rule" id="MF_01551"/>
    </source>
</evidence>
<feature type="binding site" evidence="6">
    <location>
        <position position="271"/>
    </location>
    <ligand>
        <name>S-adenosyl-L-methionine</name>
        <dbReference type="ChEBI" id="CHEBI:59789"/>
    </ligand>
</feature>
<keyword evidence="1 6" id="KW-0963">Cytoplasm</keyword>
<dbReference type="GO" id="GO:0008168">
    <property type="term" value="F:methyltransferase activity"/>
    <property type="evidence" value="ECO:0007669"/>
    <property type="project" value="UniProtKB-KW"/>
</dbReference>
<evidence type="ECO:0000256" key="1">
    <source>
        <dbReference type="ARBA" id="ARBA00022490"/>
    </source>
</evidence>
<keyword evidence="5 6" id="KW-0949">S-adenosyl-L-methionine</keyword>
<evidence type="ECO:0000313" key="11">
    <source>
        <dbReference type="Proteomes" id="UP001629953"/>
    </source>
</evidence>
<keyword evidence="4 6" id="KW-0808">Transferase</keyword>
<evidence type="ECO:0000313" key="10">
    <source>
        <dbReference type="EMBL" id="MFM2485831.1"/>
    </source>
</evidence>
<evidence type="ECO:0000259" key="8">
    <source>
        <dbReference type="Pfam" id="PF18125"/>
    </source>
</evidence>
<keyword evidence="2 6" id="KW-0698">rRNA processing</keyword>
<dbReference type="Proteomes" id="UP001629953">
    <property type="component" value="Unassembled WGS sequence"/>
</dbReference>
<dbReference type="InterPro" id="IPR029063">
    <property type="entry name" value="SAM-dependent_MTases_sf"/>
</dbReference>
<protein>
    <recommendedName>
        <fullName evidence="6">Ribosomal RNA large subunit methyltransferase M</fullName>
        <ecNumber evidence="6">2.1.1.186</ecNumber>
    </recommendedName>
    <alternativeName>
        <fullName evidence="6">23S rRNA (cytidine2498-2'-O)-methyltransferase</fullName>
    </alternativeName>
    <alternativeName>
        <fullName evidence="6">23S rRNA 2'-O-ribose methyltransferase RlmM</fullName>
    </alternativeName>
</protein>
<dbReference type="Gene3D" id="3.40.50.150">
    <property type="entry name" value="Vaccinia Virus protein VP39"/>
    <property type="match status" value="1"/>
</dbReference>
<evidence type="ECO:0000256" key="4">
    <source>
        <dbReference type="ARBA" id="ARBA00022679"/>
    </source>
</evidence>
<name>A0ABW9G824_9GAMM</name>
<comment type="caution">
    <text evidence="10">The sequence shown here is derived from an EMBL/GenBank/DDBJ whole genome shotgun (WGS) entry which is preliminary data.</text>
</comment>
<dbReference type="PANTHER" id="PTHR37524:SF2">
    <property type="entry name" value="RIBOSOMAL RNA METHYLTRANSFERASE FTSJ DOMAIN-CONTAINING PROTEIN"/>
    <property type="match status" value="1"/>
</dbReference>
<feature type="domain" description="Ribosomal RNA large subunit methyltransferase M THUMP-like" evidence="9">
    <location>
        <begin position="84"/>
        <end position="156"/>
    </location>
</feature>
<comment type="subunit">
    <text evidence="6">Monomer.</text>
</comment>
<dbReference type="InterPro" id="IPR040739">
    <property type="entry name" value="RlmM_FDX"/>
</dbReference>
<dbReference type="PIRSF" id="PIRSF028774">
    <property type="entry name" value="UCP028774"/>
    <property type="match status" value="1"/>
</dbReference>
<feature type="domain" description="RlmM ferredoxin-like" evidence="8">
    <location>
        <begin position="4"/>
        <end position="71"/>
    </location>
</feature>
<dbReference type="InterPro" id="IPR011224">
    <property type="entry name" value="rRNA_MeTrfase_M"/>
</dbReference>
<sequence length="350" mass="40086">MNHSLLLSCRSGFESDCAAEIQQRASQLQVAGFARTKPEQGYVLFECFGADDAARLHRELDFRQLVFTRQWQVVTAQLDVDQGDRITPIIQALTELPPCARLAQDWPDTNEGKQMSGFCKKFSRPLENALGEKLLAKSDCVLQLFWLNGTTLYIGYRLIANSSPYSMGILRLRQPSEAPSRSTLKLDEAFSILLNEQERELYVQSGQQAVDLGACPGGWTYQLVRRSMYVAAVDNGLMAENLMASGQVRHYREDGFKFEPIKHNISWLVCDMVEKPSRVTQLMLKWLTQRWCRYAIFNLKLPMKKRFAEVEQDLQQLKKGLAQTGLHFEVRAKHLYHDREEITVFACIHS</sequence>
<comment type="function">
    <text evidence="6">Catalyzes the 2'-O-methylation at nucleotide C2498 in 23S rRNA.</text>
</comment>
<evidence type="ECO:0000256" key="2">
    <source>
        <dbReference type="ARBA" id="ARBA00022552"/>
    </source>
</evidence>
<dbReference type="HAMAP" id="MF_01551">
    <property type="entry name" value="23SrRNA_methyltr_M"/>
    <property type="match status" value="1"/>
</dbReference>
<dbReference type="NCBIfam" id="NF008734">
    <property type="entry name" value="PRK11760.1"/>
    <property type="match status" value="1"/>
</dbReference>
<dbReference type="EC" id="2.1.1.186" evidence="6"/>
<proteinExistence type="inferred from homology"/>
<dbReference type="Gene3D" id="3.30.70.2810">
    <property type="match status" value="1"/>
</dbReference>
<dbReference type="RefSeq" id="WP_408624081.1">
    <property type="nucleotide sequence ID" value="NZ_JBEQCT010000005.1"/>
</dbReference>
<dbReference type="Pfam" id="PF01728">
    <property type="entry name" value="FtsJ"/>
    <property type="match status" value="1"/>
</dbReference>
<dbReference type="EMBL" id="JBEQCT010000005">
    <property type="protein sequence ID" value="MFM2485831.1"/>
    <property type="molecule type" value="Genomic_DNA"/>
</dbReference>
<dbReference type="GO" id="GO:0032259">
    <property type="term" value="P:methylation"/>
    <property type="evidence" value="ECO:0007669"/>
    <property type="project" value="UniProtKB-KW"/>
</dbReference>
<comment type="subcellular location">
    <subcellularLocation>
        <location evidence="6">Cytoplasm</location>
    </subcellularLocation>
</comment>
<feature type="binding site" evidence="6">
    <location>
        <position position="234"/>
    </location>
    <ligand>
        <name>S-adenosyl-L-methionine</name>
        <dbReference type="ChEBI" id="CHEBI:59789"/>
    </ligand>
</feature>
<evidence type="ECO:0000259" key="9">
    <source>
        <dbReference type="Pfam" id="PF21239"/>
    </source>
</evidence>
<keyword evidence="3 6" id="KW-0489">Methyltransferase</keyword>
<feature type="binding site" evidence="6">
    <location>
        <position position="254"/>
    </location>
    <ligand>
        <name>S-adenosyl-L-methionine</name>
        <dbReference type="ChEBI" id="CHEBI:59789"/>
    </ligand>
</feature>
<accession>A0ABW9G824</accession>
<dbReference type="SUPFAM" id="SSF53335">
    <property type="entry name" value="S-adenosyl-L-methionine-dependent methyltransferases"/>
    <property type="match status" value="1"/>
</dbReference>
<feature type="binding site" evidence="6">
    <location>
        <begin position="215"/>
        <end position="218"/>
    </location>
    <ligand>
        <name>S-adenosyl-L-methionine</name>
        <dbReference type="ChEBI" id="CHEBI:59789"/>
    </ligand>
</feature>
<feature type="binding site" evidence="6">
    <location>
        <position position="182"/>
    </location>
    <ligand>
        <name>S-adenosyl-L-methionine</name>
        <dbReference type="ChEBI" id="CHEBI:59789"/>
    </ligand>
</feature>
<dbReference type="Gene3D" id="3.30.2300.20">
    <property type="match status" value="1"/>
</dbReference>
<comment type="catalytic activity">
    <reaction evidence="6">
        <text>cytidine(2498) in 23S rRNA + S-adenosyl-L-methionine = 2'-O-methylcytidine(2498) in 23S rRNA + S-adenosyl-L-homocysteine + H(+)</text>
        <dbReference type="Rhea" id="RHEA:42788"/>
        <dbReference type="Rhea" id="RHEA-COMP:10244"/>
        <dbReference type="Rhea" id="RHEA-COMP:10245"/>
        <dbReference type="ChEBI" id="CHEBI:15378"/>
        <dbReference type="ChEBI" id="CHEBI:57856"/>
        <dbReference type="ChEBI" id="CHEBI:59789"/>
        <dbReference type="ChEBI" id="CHEBI:74495"/>
        <dbReference type="ChEBI" id="CHEBI:82748"/>
        <dbReference type="EC" id="2.1.1.186"/>
    </reaction>
</comment>
<feature type="domain" description="Ribosomal RNA methyltransferase FtsJ" evidence="7">
    <location>
        <begin position="180"/>
        <end position="275"/>
    </location>
</feature>
<evidence type="ECO:0000256" key="3">
    <source>
        <dbReference type="ARBA" id="ARBA00022603"/>
    </source>
</evidence>
<feature type="active site" description="Proton acceptor" evidence="6">
    <location>
        <position position="300"/>
    </location>
</feature>
<evidence type="ECO:0000256" key="5">
    <source>
        <dbReference type="ARBA" id="ARBA00022691"/>
    </source>
</evidence>
<organism evidence="10 11">
    <name type="scientific">Celerinatantimonas yamalensis</name>
    <dbReference type="NCBI Taxonomy" id="559956"/>
    <lineage>
        <taxon>Bacteria</taxon>
        <taxon>Pseudomonadati</taxon>
        <taxon>Pseudomonadota</taxon>
        <taxon>Gammaproteobacteria</taxon>
        <taxon>Celerinatantimonadaceae</taxon>
        <taxon>Celerinatantimonas</taxon>
    </lineage>
</organism>
<evidence type="ECO:0000259" key="7">
    <source>
        <dbReference type="Pfam" id="PF01728"/>
    </source>
</evidence>
<gene>
    <name evidence="6 10" type="primary">rlmM</name>
    <name evidence="10" type="ORF">ABUE30_12330</name>
</gene>
<dbReference type="PANTHER" id="PTHR37524">
    <property type="entry name" value="RIBOSOMAL RNA LARGE SUBUNIT METHYLTRANSFERASE M"/>
    <property type="match status" value="1"/>
</dbReference>